<evidence type="ECO:0000256" key="1">
    <source>
        <dbReference type="ARBA" id="ARBA00004571"/>
    </source>
</evidence>
<dbReference type="GO" id="GO:0009279">
    <property type="term" value="C:cell outer membrane"/>
    <property type="evidence" value="ECO:0007669"/>
    <property type="project" value="UniProtKB-SubCell"/>
</dbReference>
<evidence type="ECO:0000256" key="12">
    <source>
        <dbReference type="PROSITE-ProRule" id="PRU01360"/>
    </source>
</evidence>
<dbReference type="EMBL" id="CAADFE010000051">
    <property type="protein sequence ID" value="VFJ73484.1"/>
    <property type="molecule type" value="Genomic_DNA"/>
</dbReference>
<evidence type="ECO:0000256" key="7">
    <source>
        <dbReference type="ARBA" id="ARBA00023004"/>
    </source>
</evidence>
<protein>
    <submittedName>
        <fullName evidence="18">Outer membrane receptor proteins, mostly Fe transport</fullName>
    </submittedName>
</protein>
<evidence type="ECO:0000256" key="15">
    <source>
        <dbReference type="SAM" id="SignalP"/>
    </source>
</evidence>
<reference evidence="18" key="1">
    <citation type="submission" date="2019-02" db="EMBL/GenBank/DDBJ databases">
        <authorList>
            <person name="Gruber-Vodicka R. H."/>
            <person name="Seah K. B. B."/>
        </authorList>
    </citation>
    <scope>NUCLEOTIDE SEQUENCE</scope>
    <source>
        <strain evidence="18">BECK_BZ131</strain>
    </source>
</reference>
<keyword evidence="3 12" id="KW-1134">Transmembrane beta strand</keyword>
<evidence type="ECO:0000256" key="3">
    <source>
        <dbReference type="ARBA" id="ARBA00022452"/>
    </source>
</evidence>
<evidence type="ECO:0000259" key="16">
    <source>
        <dbReference type="Pfam" id="PF00593"/>
    </source>
</evidence>
<organism evidence="18">
    <name type="scientific">Candidatus Kentrum sp. FW</name>
    <dbReference type="NCBI Taxonomy" id="2126338"/>
    <lineage>
        <taxon>Bacteria</taxon>
        <taxon>Pseudomonadati</taxon>
        <taxon>Pseudomonadota</taxon>
        <taxon>Gammaproteobacteria</taxon>
        <taxon>Candidatus Kentrum</taxon>
    </lineage>
</organism>
<keyword evidence="7" id="KW-0408">Iron</keyword>
<evidence type="ECO:0000259" key="17">
    <source>
        <dbReference type="Pfam" id="PF07715"/>
    </source>
</evidence>
<keyword evidence="18" id="KW-0675">Receptor</keyword>
<evidence type="ECO:0000256" key="6">
    <source>
        <dbReference type="ARBA" id="ARBA00022729"/>
    </source>
</evidence>
<dbReference type="SUPFAM" id="SSF56935">
    <property type="entry name" value="Porins"/>
    <property type="match status" value="1"/>
</dbReference>
<dbReference type="PROSITE" id="PS01156">
    <property type="entry name" value="TONB_DEPENDENT_REC_2"/>
    <property type="match status" value="1"/>
</dbReference>
<gene>
    <name evidence="18" type="ORF">BECKFW1821C_GA0114237_105115</name>
</gene>
<evidence type="ECO:0000313" key="18">
    <source>
        <dbReference type="EMBL" id="VFJ73484.1"/>
    </source>
</evidence>
<dbReference type="PANTHER" id="PTHR32552:SF81">
    <property type="entry name" value="TONB-DEPENDENT OUTER MEMBRANE RECEPTOR"/>
    <property type="match status" value="1"/>
</dbReference>
<dbReference type="AlphaFoldDB" id="A0A450TWR1"/>
<feature type="signal peptide" evidence="15">
    <location>
        <begin position="1"/>
        <end position="31"/>
    </location>
</feature>
<keyword evidence="2 12" id="KW-0813">Transport</keyword>
<evidence type="ECO:0000256" key="9">
    <source>
        <dbReference type="ARBA" id="ARBA00023077"/>
    </source>
</evidence>
<feature type="chain" id="PRO_5019057115" evidence="15">
    <location>
        <begin position="32"/>
        <end position="734"/>
    </location>
</feature>
<dbReference type="Pfam" id="PF00593">
    <property type="entry name" value="TonB_dep_Rec_b-barrel"/>
    <property type="match status" value="1"/>
</dbReference>
<evidence type="ECO:0000256" key="11">
    <source>
        <dbReference type="ARBA" id="ARBA00023237"/>
    </source>
</evidence>
<keyword evidence="10 12" id="KW-0472">Membrane</keyword>
<dbReference type="InterPro" id="IPR012910">
    <property type="entry name" value="Plug_dom"/>
</dbReference>
<feature type="domain" description="TonB-dependent receptor plug" evidence="17">
    <location>
        <begin position="68"/>
        <end position="175"/>
    </location>
</feature>
<keyword evidence="4" id="KW-0410">Iron transport</keyword>
<proteinExistence type="inferred from homology"/>
<evidence type="ECO:0000256" key="2">
    <source>
        <dbReference type="ARBA" id="ARBA00022448"/>
    </source>
</evidence>
<comment type="subcellular location">
    <subcellularLocation>
        <location evidence="1 12">Cell outer membrane</location>
        <topology evidence="1 12">Multi-pass membrane protein</topology>
    </subcellularLocation>
</comment>
<keyword evidence="11 12" id="KW-0998">Cell outer membrane</keyword>
<feature type="short sequence motif" description="TonB C-terminal box" evidence="13">
    <location>
        <begin position="717"/>
        <end position="734"/>
    </location>
</feature>
<dbReference type="GO" id="GO:0006826">
    <property type="term" value="P:iron ion transport"/>
    <property type="evidence" value="ECO:0007669"/>
    <property type="project" value="UniProtKB-KW"/>
</dbReference>
<keyword evidence="6 15" id="KW-0732">Signal</keyword>
<dbReference type="InterPro" id="IPR039426">
    <property type="entry name" value="TonB-dep_rcpt-like"/>
</dbReference>
<name>A0A450TWR1_9GAMM</name>
<dbReference type="InterPro" id="IPR010917">
    <property type="entry name" value="TonB_rcpt_CS"/>
</dbReference>
<evidence type="ECO:0000256" key="5">
    <source>
        <dbReference type="ARBA" id="ARBA00022692"/>
    </source>
</evidence>
<accession>A0A450TWR1</accession>
<keyword evidence="9 14" id="KW-0798">TonB box</keyword>
<dbReference type="Gene3D" id="2.170.130.10">
    <property type="entry name" value="TonB-dependent receptor, plug domain"/>
    <property type="match status" value="1"/>
</dbReference>
<evidence type="ECO:0000256" key="8">
    <source>
        <dbReference type="ARBA" id="ARBA00023065"/>
    </source>
</evidence>
<dbReference type="InterPro" id="IPR037066">
    <property type="entry name" value="Plug_dom_sf"/>
</dbReference>
<evidence type="ECO:0000256" key="4">
    <source>
        <dbReference type="ARBA" id="ARBA00022496"/>
    </source>
</evidence>
<feature type="domain" description="TonB-dependent receptor-like beta-barrel" evidence="16">
    <location>
        <begin position="295"/>
        <end position="702"/>
    </location>
</feature>
<keyword evidence="8" id="KW-0406">Ion transport</keyword>
<comment type="similarity">
    <text evidence="12 14">Belongs to the TonB-dependent receptor family.</text>
</comment>
<dbReference type="InterPro" id="IPR000531">
    <property type="entry name" value="Beta-barrel_TonB"/>
</dbReference>
<keyword evidence="5 12" id="KW-0812">Transmembrane</keyword>
<sequence length="734" mass="81116">MKRKNTLLRNSLHLALLGPILALGAPGMAMADNATIDTQQDEDVLASEPGDPIELDPIVAVGRMPASTVVFGREADTPDNRRLQDVLKGMPNILDNSETSLLPSIRGIDGSAEMDVAQSWMTGAQPRVNTLVDGVARPFKGSSISSLNGVWDVETVEVARGPQSTTTGRSSLAGAVQVSTRNPVHEWESAARAGWFNEQGTREGALMANVPLIADQVALRFAGEVSDGESFVDTTGHGLGSKIDEVMYEHYRGKLLLTPDALPDTELVLGIEETKARQAQEPFADDTHAADLVFTGYTSVYDNEQTVYSAKLLQGLGEKMDIEVRVSYLDNDWDWLSNDPEVSPYIYRTETTSAEALLHFEELGFIDKGVFGVAYEDQEDRYQQSGSFAFFGTNGRVENYAIFGEIEAGLFGGWTAIAGGRQQWNKRARNLYIKDLLWNGMTLPDWEPSAYVSDNAFSPKIGIRYDGADKYVAGYTYSEGWRAAGVDFTNSLHRTISYYDSERLKNHEIWVRGNPTGRLRLDGSVFYYEFEDMQQRGATLEGPCLYGDNAPWPDTMSPCTTGNIPKAKGYGMELGAEFQIDDAWRISGGLGLLETEITDAGSVVPHYDGQELSQSPDVTWNLGLGWVSPRGFDAEISARYVGRSLETTHWFNFDDLFSGRSESERRMKSVYTDSRTVFDFKVGYETKVKGTDLRIDAWVENLTDKRYTAGAMATRSNEVPGRPRTFGVAATVRF</sequence>
<evidence type="ECO:0000256" key="10">
    <source>
        <dbReference type="ARBA" id="ARBA00023136"/>
    </source>
</evidence>
<dbReference type="Gene3D" id="2.40.170.20">
    <property type="entry name" value="TonB-dependent receptor, beta-barrel domain"/>
    <property type="match status" value="1"/>
</dbReference>
<dbReference type="PROSITE" id="PS52016">
    <property type="entry name" value="TONB_DEPENDENT_REC_3"/>
    <property type="match status" value="1"/>
</dbReference>
<dbReference type="InterPro" id="IPR036942">
    <property type="entry name" value="Beta-barrel_TonB_sf"/>
</dbReference>
<dbReference type="PANTHER" id="PTHR32552">
    <property type="entry name" value="FERRICHROME IRON RECEPTOR-RELATED"/>
    <property type="match status" value="1"/>
</dbReference>
<evidence type="ECO:0000256" key="14">
    <source>
        <dbReference type="RuleBase" id="RU003357"/>
    </source>
</evidence>
<evidence type="ECO:0000256" key="13">
    <source>
        <dbReference type="PROSITE-ProRule" id="PRU10144"/>
    </source>
</evidence>
<dbReference type="Pfam" id="PF07715">
    <property type="entry name" value="Plug"/>
    <property type="match status" value="1"/>
</dbReference>